<dbReference type="EMBL" id="FQUW01000029">
    <property type="protein sequence ID" value="SHF43065.1"/>
    <property type="molecule type" value="Genomic_DNA"/>
</dbReference>
<dbReference type="InterPro" id="IPR018551">
    <property type="entry name" value="DUF2007"/>
</dbReference>
<dbReference type="OrthoDB" id="1684603at2"/>
<dbReference type="Pfam" id="PF09413">
    <property type="entry name" value="DUF2007"/>
    <property type="match status" value="1"/>
</dbReference>
<keyword evidence="3" id="KW-1185">Reference proteome</keyword>
<evidence type="ECO:0000313" key="3">
    <source>
        <dbReference type="Proteomes" id="UP000184196"/>
    </source>
</evidence>
<feature type="domain" description="DUF2007" evidence="1">
    <location>
        <begin position="5"/>
        <end position="62"/>
    </location>
</feature>
<organism evidence="2 3">
    <name type="scientific">Desulfofundulus australicus DSM 11792</name>
    <dbReference type="NCBI Taxonomy" id="1121425"/>
    <lineage>
        <taxon>Bacteria</taxon>
        <taxon>Bacillati</taxon>
        <taxon>Bacillota</taxon>
        <taxon>Clostridia</taxon>
        <taxon>Eubacteriales</taxon>
        <taxon>Peptococcaceae</taxon>
        <taxon>Desulfofundulus</taxon>
    </lineage>
</organism>
<evidence type="ECO:0000259" key="1">
    <source>
        <dbReference type="Pfam" id="PF09413"/>
    </source>
</evidence>
<reference evidence="3" key="1">
    <citation type="submission" date="2016-11" db="EMBL/GenBank/DDBJ databases">
        <authorList>
            <person name="Varghese N."/>
            <person name="Submissions S."/>
        </authorList>
    </citation>
    <scope>NUCLEOTIDE SEQUENCE [LARGE SCALE GENOMIC DNA]</scope>
    <source>
        <strain evidence="3">DSM 11792</strain>
    </source>
</reference>
<evidence type="ECO:0000313" key="2">
    <source>
        <dbReference type="EMBL" id="SHF43065.1"/>
    </source>
</evidence>
<dbReference type="AlphaFoldDB" id="A0A1M5BKY9"/>
<proteinExistence type="predicted"/>
<gene>
    <name evidence="2" type="ORF">SAMN02745218_02234</name>
</gene>
<name>A0A1M5BKY9_9FIRM</name>
<dbReference type="Proteomes" id="UP000184196">
    <property type="component" value="Unassembled WGS sequence"/>
</dbReference>
<protein>
    <submittedName>
        <fullName evidence="2">Putative signal transducing protein</fullName>
    </submittedName>
</protein>
<sequence>MWTVVYIAPNKKEATRIKEILTSEGILVKLRELSPSHCGCNCSVEILVPEAEVDEALEVINSI</sequence>
<accession>A0A1M5BKY9</accession>
<dbReference type="RefSeq" id="WP_027356374.1">
    <property type="nucleotide sequence ID" value="NZ_FQUW01000029.1"/>
</dbReference>